<dbReference type="InParanoid" id="U5D9U1"/>
<organism evidence="2 3">
    <name type="scientific">Rubidibacter lacunae KORDI 51-2</name>
    <dbReference type="NCBI Taxonomy" id="582515"/>
    <lineage>
        <taxon>Bacteria</taxon>
        <taxon>Bacillati</taxon>
        <taxon>Cyanobacteriota</taxon>
        <taxon>Cyanophyceae</taxon>
        <taxon>Oscillatoriophycideae</taxon>
        <taxon>Chroococcales</taxon>
        <taxon>Aphanothecaceae</taxon>
        <taxon>Rubidibacter</taxon>
    </lineage>
</organism>
<evidence type="ECO:0000313" key="3">
    <source>
        <dbReference type="Proteomes" id="UP000016960"/>
    </source>
</evidence>
<evidence type="ECO:0000313" key="2">
    <source>
        <dbReference type="EMBL" id="ERN41353.1"/>
    </source>
</evidence>
<dbReference type="EMBL" id="ASSJ01000049">
    <property type="protein sequence ID" value="ERN41353.1"/>
    <property type="molecule type" value="Genomic_DNA"/>
</dbReference>
<dbReference type="RefSeq" id="WP_022606846.1">
    <property type="nucleotide sequence ID" value="NZ_ASSJ01000049.1"/>
</dbReference>
<proteinExistence type="predicted"/>
<evidence type="ECO:0000256" key="1">
    <source>
        <dbReference type="SAM" id="MobiDB-lite"/>
    </source>
</evidence>
<gene>
    <name evidence="2" type="ORF">KR51_00019200</name>
</gene>
<protein>
    <submittedName>
        <fullName evidence="2">Uncharacterized protein</fullName>
    </submittedName>
</protein>
<feature type="region of interest" description="Disordered" evidence="1">
    <location>
        <begin position="64"/>
        <end position="83"/>
    </location>
</feature>
<dbReference type="OrthoDB" id="574279at2"/>
<dbReference type="Proteomes" id="UP000016960">
    <property type="component" value="Unassembled WGS sequence"/>
</dbReference>
<keyword evidence="3" id="KW-1185">Reference proteome</keyword>
<name>U5D9U1_9CHRO</name>
<accession>U5D9U1</accession>
<dbReference type="AlphaFoldDB" id="U5D9U1"/>
<reference evidence="2 3" key="1">
    <citation type="submission" date="2013-05" db="EMBL/GenBank/DDBJ databases">
        <title>Draft genome sequence of Rubidibacter lacunae KORDI 51-2.</title>
        <authorList>
            <person name="Choi D.H."/>
            <person name="Noh J.H."/>
            <person name="Kwon K.-K."/>
            <person name="Lee J.-H."/>
            <person name="Ryu J.-Y."/>
        </authorList>
    </citation>
    <scope>NUCLEOTIDE SEQUENCE [LARGE SCALE GENOMIC DNA]</scope>
    <source>
        <strain evidence="2 3">KORDI 51-2</strain>
    </source>
</reference>
<sequence>MPGTHNSGRPGGNPELAKYHYTTDRSEPLTENLNIKVPRSWKAVVRAEKGWPDRVRRAIAAEFELEDNPQPGAGGTGEETEEA</sequence>
<comment type="caution">
    <text evidence="2">The sequence shown here is derived from an EMBL/GenBank/DDBJ whole genome shotgun (WGS) entry which is preliminary data.</text>
</comment>